<feature type="domain" description="Arrestin-like N-terminal" evidence="2">
    <location>
        <begin position="41"/>
        <end position="144"/>
    </location>
</feature>
<evidence type="ECO:0000259" key="3">
    <source>
        <dbReference type="Pfam" id="PF04426"/>
    </source>
</evidence>
<comment type="caution">
    <text evidence="4">The sequence shown here is derived from an EMBL/GenBank/DDBJ whole genome shotgun (WGS) entry which is preliminary data.</text>
</comment>
<dbReference type="EMBL" id="JAAQHG020000004">
    <property type="protein sequence ID" value="KAL1589846.1"/>
    <property type="molecule type" value="Genomic_DNA"/>
</dbReference>
<dbReference type="InterPro" id="IPR022794">
    <property type="entry name" value="Bul1_C"/>
</dbReference>
<feature type="compositionally biased region" description="Low complexity" evidence="1">
    <location>
        <begin position="1"/>
        <end position="12"/>
    </location>
</feature>
<evidence type="ECO:0000313" key="4">
    <source>
        <dbReference type="EMBL" id="KAL1589846.1"/>
    </source>
</evidence>
<organism evidence="4 5">
    <name type="scientific">Cladosporium halotolerans</name>
    <dbReference type="NCBI Taxonomy" id="1052096"/>
    <lineage>
        <taxon>Eukaryota</taxon>
        <taxon>Fungi</taxon>
        <taxon>Dikarya</taxon>
        <taxon>Ascomycota</taxon>
        <taxon>Pezizomycotina</taxon>
        <taxon>Dothideomycetes</taxon>
        <taxon>Dothideomycetidae</taxon>
        <taxon>Cladosporiales</taxon>
        <taxon>Cladosporiaceae</taxon>
        <taxon>Cladosporium</taxon>
    </lineage>
</organism>
<evidence type="ECO:0000256" key="1">
    <source>
        <dbReference type="SAM" id="MobiDB-lite"/>
    </source>
</evidence>
<feature type="compositionally biased region" description="Polar residues" evidence="1">
    <location>
        <begin position="548"/>
        <end position="566"/>
    </location>
</feature>
<reference evidence="4 5" key="1">
    <citation type="journal article" date="2020" name="Microbiol. Resour. Announc.">
        <title>Draft Genome Sequence of a Cladosporium Species Isolated from the Mesophotic Ascidian Didemnum maculosum.</title>
        <authorList>
            <person name="Gioti A."/>
            <person name="Siaperas R."/>
            <person name="Nikolaivits E."/>
            <person name="Le Goff G."/>
            <person name="Ouazzani J."/>
            <person name="Kotoulas G."/>
            <person name="Topakas E."/>
        </authorList>
    </citation>
    <scope>NUCLEOTIDE SEQUENCE [LARGE SCALE GENOMIC DNA]</scope>
    <source>
        <strain evidence="4 5">TM138-S3</strain>
    </source>
</reference>
<evidence type="ECO:0000259" key="2">
    <source>
        <dbReference type="Pfam" id="PF00339"/>
    </source>
</evidence>
<dbReference type="Proteomes" id="UP000803884">
    <property type="component" value="Unassembled WGS sequence"/>
</dbReference>
<sequence>MSATNNNNHHGNGVAGIQLPSMPGLPGKLRNIVHNPKPDISIHLDSRRKIYSTMDRIQGTVVITPAVDTEFDDVEIEFIGTSKTHVDRNTTAAAISGRSEAYHTFLRLSQPHLDRLYPDDRADRTLKAGKTYEFGFFFRVPKTLLDRVCKHKVNNDMVRDLHLQLPPSLGDQELNSKDGTLDDMTPEMASIRYGVFARITKLGGGGDPEKRTHVASKARRIRVVPAFDETPPLDVKGMIEDNVKTEYVLRKERKLKKGLLMGPLGTLVMEAAQPKSAQLPPANAELGHSRVETSATIMLRFEPAKGVKQPPRLDRLTSKLKTRTYYSTSARHDVPKKADGEFDASKGMHGCNMELASRAVGKFDWRLEEADAASQPSSRRDSTASIEEKRWIPAPSSTYTPGSAFFTAKMVVPIELPNTKHSFVPTFHSCLISRTYTIALSLSLQTAGLGGSVDLRIPMQVSAAPPIDYEEDGVRRRESVSSAVMNTDVEDDISSFFAPRSLANPAAGPAPASEGTASPPYARNRSLERSDTLDAPPPGYTDRETSRAVRTTMQPESTIIPTLSVR</sequence>
<dbReference type="RefSeq" id="XP_069232951.1">
    <property type="nucleotide sequence ID" value="XM_069370358.1"/>
</dbReference>
<keyword evidence="5" id="KW-1185">Reference proteome</keyword>
<gene>
    <name evidence="4" type="ORF">WHR41_01752</name>
</gene>
<dbReference type="GeneID" id="96003196"/>
<dbReference type="InterPro" id="IPR014752">
    <property type="entry name" value="Arrestin-like_C"/>
</dbReference>
<feature type="compositionally biased region" description="Basic and acidic residues" evidence="1">
    <location>
        <begin position="378"/>
        <end position="389"/>
    </location>
</feature>
<dbReference type="Pfam" id="PF04426">
    <property type="entry name" value="Bul1_C"/>
    <property type="match status" value="1"/>
</dbReference>
<dbReference type="Pfam" id="PF00339">
    <property type="entry name" value="Arrestin_N"/>
    <property type="match status" value="1"/>
</dbReference>
<dbReference type="InterPro" id="IPR011021">
    <property type="entry name" value="Arrestin-like_N"/>
</dbReference>
<dbReference type="PANTHER" id="PTHR31904">
    <property type="entry name" value="BYPASS OF STOP CODON PROTEIN 5-RELATED"/>
    <property type="match status" value="1"/>
</dbReference>
<dbReference type="PANTHER" id="PTHR31904:SF1">
    <property type="entry name" value="BYPASS OF STOP CODON PROTEIN 5-RELATED"/>
    <property type="match status" value="1"/>
</dbReference>
<feature type="region of interest" description="Disordered" evidence="1">
    <location>
        <begin position="370"/>
        <end position="389"/>
    </location>
</feature>
<dbReference type="InterPro" id="IPR039634">
    <property type="entry name" value="Bul1-like"/>
</dbReference>
<proteinExistence type="predicted"/>
<name>A0AB34L006_9PEZI</name>
<accession>A0AB34L006</accession>
<protein>
    <submittedName>
        <fullName evidence="4">Uncharacterized protein</fullName>
    </submittedName>
</protein>
<feature type="region of interest" description="Disordered" evidence="1">
    <location>
        <begin position="1"/>
        <end position="20"/>
    </location>
</feature>
<feature type="domain" description="Bul1 C-terminal" evidence="3">
    <location>
        <begin position="406"/>
        <end position="462"/>
    </location>
</feature>
<dbReference type="AlphaFoldDB" id="A0AB34L006"/>
<feature type="region of interest" description="Disordered" evidence="1">
    <location>
        <begin position="504"/>
        <end position="566"/>
    </location>
</feature>
<dbReference type="Gene3D" id="2.60.40.640">
    <property type="match status" value="1"/>
</dbReference>
<evidence type="ECO:0000313" key="5">
    <source>
        <dbReference type="Proteomes" id="UP000803884"/>
    </source>
</evidence>